<dbReference type="EMBL" id="JJMM01000011">
    <property type="protein sequence ID" value="KDR95189.1"/>
    <property type="molecule type" value="Genomic_DNA"/>
</dbReference>
<dbReference type="AlphaFoldDB" id="A0A069RDP5"/>
<sequence length="120" mass="13821">MSKKFIAIGLVNYFLILIYLVISMLGNKDIRFVVFVKKYFVLACAFNIVIFLALKIVDEISKKPLEEDEVKQELGSSVDFKLEDDDEIKSILTDSIKLQNDEKFENSFNEISFGDINKIN</sequence>
<proteinExistence type="predicted"/>
<evidence type="ECO:0000313" key="2">
    <source>
        <dbReference type="EMBL" id="KDR95189.1"/>
    </source>
</evidence>
<evidence type="ECO:0000256" key="1">
    <source>
        <dbReference type="SAM" id="Phobius"/>
    </source>
</evidence>
<organism evidence="2 3">
    <name type="scientific">Peptoclostridium litorale DSM 5388</name>
    <dbReference type="NCBI Taxonomy" id="1121324"/>
    <lineage>
        <taxon>Bacteria</taxon>
        <taxon>Bacillati</taxon>
        <taxon>Bacillota</taxon>
        <taxon>Clostridia</taxon>
        <taxon>Peptostreptococcales</taxon>
        <taxon>Peptoclostridiaceae</taxon>
        <taxon>Peptoclostridium</taxon>
    </lineage>
</organism>
<evidence type="ECO:0000313" key="3">
    <source>
        <dbReference type="Proteomes" id="UP000027946"/>
    </source>
</evidence>
<dbReference type="Proteomes" id="UP000027946">
    <property type="component" value="Unassembled WGS sequence"/>
</dbReference>
<dbReference type="RefSeq" id="WP_038265256.1">
    <property type="nucleotide sequence ID" value="NZ_FSRH01000002.1"/>
</dbReference>
<keyword evidence="1" id="KW-0472">Membrane</keyword>
<accession>A0A069RDP5</accession>
<feature type="transmembrane region" description="Helical" evidence="1">
    <location>
        <begin position="39"/>
        <end position="57"/>
    </location>
</feature>
<reference evidence="2 3" key="1">
    <citation type="submission" date="2014-03" db="EMBL/GenBank/DDBJ databases">
        <title>Genome sequence of Clostridium litorale W6, DSM 5388.</title>
        <authorList>
            <person name="Poehlein A."/>
            <person name="Jagirdar A."/>
            <person name="Khonsari B."/>
            <person name="Chibani C.M."/>
            <person name="Gutierrez Gutierrez D.A."/>
            <person name="Davydova E."/>
            <person name="Alghaithi H.S."/>
            <person name="Nair K.P."/>
            <person name="Dhamotharan K."/>
            <person name="Chandran L."/>
            <person name="G W."/>
            <person name="Daniel R."/>
        </authorList>
    </citation>
    <scope>NUCLEOTIDE SEQUENCE [LARGE SCALE GENOMIC DNA]</scope>
    <source>
        <strain evidence="2 3">W6</strain>
    </source>
</reference>
<keyword evidence="1" id="KW-0812">Transmembrane</keyword>
<name>A0A069RDP5_PEPLI</name>
<feature type="transmembrane region" description="Helical" evidence="1">
    <location>
        <begin position="6"/>
        <end position="27"/>
    </location>
</feature>
<gene>
    <name evidence="2" type="ORF">CLIT_11c02180</name>
</gene>
<keyword evidence="3" id="KW-1185">Reference proteome</keyword>
<dbReference type="STRING" id="1121324.CLIT_11c02180"/>
<keyword evidence="1" id="KW-1133">Transmembrane helix</keyword>
<protein>
    <submittedName>
        <fullName evidence="2">Uncharacterized protein</fullName>
    </submittedName>
</protein>
<comment type="caution">
    <text evidence="2">The sequence shown here is derived from an EMBL/GenBank/DDBJ whole genome shotgun (WGS) entry which is preliminary data.</text>
</comment>